<dbReference type="GO" id="GO:0005882">
    <property type="term" value="C:intermediate filament"/>
    <property type="evidence" value="ECO:0007669"/>
    <property type="project" value="UniProtKB-KW"/>
</dbReference>
<gene>
    <name evidence="5" type="primary">SYNC</name>
</gene>
<dbReference type="FunCoup" id="H3B8H3">
    <property type="interactions" value="118"/>
</dbReference>
<reference evidence="6" key="1">
    <citation type="submission" date="2011-08" db="EMBL/GenBank/DDBJ databases">
        <title>The draft genome of Latimeria chalumnae.</title>
        <authorList>
            <person name="Di Palma F."/>
            <person name="Alfoldi J."/>
            <person name="Johnson J."/>
            <person name="Berlin A."/>
            <person name="Gnerre S."/>
            <person name="Jaffe D."/>
            <person name="MacCallum I."/>
            <person name="Young S."/>
            <person name="Walker B.J."/>
            <person name="Lander E."/>
            <person name="Lindblad-Toh K."/>
        </authorList>
    </citation>
    <scope>NUCLEOTIDE SEQUENCE [LARGE SCALE GENOMIC DNA]</scope>
    <source>
        <strain evidence="6">Wild caught</strain>
    </source>
</reference>
<evidence type="ECO:0000256" key="2">
    <source>
        <dbReference type="ARBA" id="ARBA00023054"/>
    </source>
</evidence>
<reference evidence="5" key="2">
    <citation type="submission" date="2025-08" db="UniProtKB">
        <authorList>
            <consortium name="Ensembl"/>
        </authorList>
    </citation>
    <scope>IDENTIFICATION</scope>
</reference>
<dbReference type="AlphaFoldDB" id="H3B8H3"/>
<feature type="coiled-coil region" evidence="3">
    <location>
        <begin position="117"/>
        <end position="144"/>
    </location>
</feature>
<feature type="domain" description="IF rod" evidence="4">
    <location>
        <begin position="10"/>
        <end position="303"/>
    </location>
</feature>
<dbReference type="HOGENOM" id="CLU_072232_0_0_1"/>
<protein>
    <submittedName>
        <fullName evidence="5">Syncoilin, intermediate filament protein</fullName>
    </submittedName>
</protein>
<dbReference type="SMART" id="SM01391">
    <property type="entry name" value="Filament"/>
    <property type="match status" value="1"/>
</dbReference>
<evidence type="ECO:0000256" key="3">
    <source>
        <dbReference type="SAM" id="Coils"/>
    </source>
</evidence>
<dbReference type="KEGG" id="lcm:102355656"/>
<dbReference type="Pfam" id="PF00038">
    <property type="entry name" value="Filament"/>
    <property type="match status" value="1"/>
</dbReference>
<dbReference type="PANTHER" id="PTHR47147">
    <property type="entry name" value="SYNCOILIN"/>
    <property type="match status" value="1"/>
</dbReference>
<proteinExistence type="predicted"/>
<dbReference type="EMBL" id="AFYH01066701">
    <property type="status" value="NOT_ANNOTATED_CDS"/>
    <property type="molecule type" value="Genomic_DNA"/>
</dbReference>
<evidence type="ECO:0000313" key="5">
    <source>
        <dbReference type="Ensembl" id="ENSLACP00000018194.1"/>
    </source>
</evidence>
<dbReference type="PANTHER" id="PTHR47147:SF1">
    <property type="entry name" value="SYNCOILIN"/>
    <property type="match status" value="1"/>
</dbReference>
<reference evidence="5" key="3">
    <citation type="submission" date="2025-09" db="UniProtKB">
        <authorList>
            <consortium name="Ensembl"/>
        </authorList>
    </citation>
    <scope>IDENTIFICATION</scope>
</reference>
<dbReference type="InParanoid" id="H3B8H3"/>
<evidence type="ECO:0000256" key="1">
    <source>
        <dbReference type="ARBA" id="ARBA00022754"/>
    </source>
</evidence>
<dbReference type="Bgee" id="ENSLACG00000016028">
    <property type="expression patterns" value="Expressed in mesonephros and 6 other cell types or tissues"/>
</dbReference>
<dbReference type="RefSeq" id="XP_064408304.1">
    <property type="nucleotide sequence ID" value="XM_064552234.1"/>
</dbReference>
<dbReference type="Proteomes" id="UP000008672">
    <property type="component" value="Unassembled WGS sequence"/>
</dbReference>
<dbReference type="OMA" id="GGMETKS"/>
<keyword evidence="6" id="KW-1185">Reference proteome</keyword>
<accession>H3B8H3</accession>
<feature type="coiled-coil region" evidence="3">
    <location>
        <begin position="211"/>
        <end position="291"/>
    </location>
</feature>
<keyword evidence="2 3" id="KW-0175">Coiled coil</keyword>
<evidence type="ECO:0000313" key="6">
    <source>
        <dbReference type="Proteomes" id="UP000008672"/>
    </source>
</evidence>
<keyword evidence="1" id="KW-0403">Intermediate filament</keyword>
<dbReference type="Gene3D" id="1.20.5.170">
    <property type="match status" value="1"/>
</dbReference>
<sequence length="325" mass="38251">MDNCLEDSALTTAILEELGERFHQCIQAVEELQIKRDALIQEVLLLREPVFQELQGLHEELLLAHRMKARAALECDYLREEIKLVKRTLFKTTREYIGCQYTLESQRHDVAQFAISREELESEANALSLELLELQDICQKQKDQLQHRLQNSQNVRQSWCLSDCRRLSLEFKSFLDGNQQSLEDYYEPKLVALLGRREASNRALRWTQDEVKVLKDKLKPLKEETERLKLQKATLEKQFQSMERRQKEEALLHKEAAEELDERIGHLKTRVELQKRKNEEIEKLKQGLSQELSVYKNYLEEYGQVFEDKHGEAPTVSPTGKRSQK</sequence>
<dbReference type="OrthoDB" id="8842296at2759"/>
<dbReference type="GeneID" id="102355656"/>
<dbReference type="CTD" id="81493"/>
<dbReference type="InterPro" id="IPR027702">
    <property type="entry name" value="Syncoilin"/>
</dbReference>
<organism evidence="5 6">
    <name type="scientific">Latimeria chalumnae</name>
    <name type="common">Coelacanth</name>
    <dbReference type="NCBI Taxonomy" id="7897"/>
    <lineage>
        <taxon>Eukaryota</taxon>
        <taxon>Metazoa</taxon>
        <taxon>Chordata</taxon>
        <taxon>Craniata</taxon>
        <taxon>Vertebrata</taxon>
        <taxon>Euteleostomi</taxon>
        <taxon>Coelacanthiformes</taxon>
        <taxon>Coelacanthidae</taxon>
        <taxon>Latimeria</taxon>
    </lineage>
</organism>
<name>H3B8H3_LATCH</name>
<dbReference type="InterPro" id="IPR039008">
    <property type="entry name" value="IF_rod_dom"/>
</dbReference>
<dbReference type="STRING" id="7897.ENSLACP00000018194"/>
<dbReference type="eggNOG" id="ENOG502RKZJ">
    <property type="taxonomic scope" value="Eukaryota"/>
</dbReference>
<dbReference type="RefSeq" id="XP_005995643.1">
    <property type="nucleotide sequence ID" value="XM_005995581.2"/>
</dbReference>
<dbReference type="GeneTree" id="ENSGT00390000018108"/>
<evidence type="ECO:0000259" key="4">
    <source>
        <dbReference type="SMART" id="SM01391"/>
    </source>
</evidence>
<dbReference type="Ensembl" id="ENSLACT00000018326.1">
    <property type="protein sequence ID" value="ENSLACP00000018194.1"/>
    <property type="gene ID" value="ENSLACG00000016028.1"/>
</dbReference>